<keyword evidence="2" id="KW-1185">Reference proteome</keyword>
<evidence type="ECO:0000313" key="2">
    <source>
        <dbReference type="Proteomes" id="UP000291343"/>
    </source>
</evidence>
<dbReference type="InParanoid" id="A0A482XG80"/>
<dbReference type="Proteomes" id="UP000291343">
    <property type="component" value="Unassembled WGS sequence"/>
</dbReference>
<gene>
    <name evidence="1" type="ORF">LSTR_LSTR006848</name>
</gene>
<evidence type="ECO:0000313" key="1">
    <source>
        <dbReference type="EMBL" id="RZF44298.1"/>
    </source>
</evidence>
<name>A0A482XG80_LAOST</name>
<organism evidence="1 2">
    <name type="scientific">Laodelphax striatellus</name>
    <name type="common">Small brown planthopper</name>
    <name type="synonym">Delphax striatella</name>
    <dbReference type="NCBI Taxonomy" id="195883"/>
    <lineage>
        <taxon>Eukaryota</taxon>
        <taxon>Metazoa</taxon>
        <taxon>Ecdysozoa</taxon>
        <taxon>Arthropoda</taxon>
        <taxon>Hexapoda</taxon>
        <taxon>Insecta</taxon>
        <taxon>Pterygota</taxon>
        <taxon>Neoptera</taxon>
        <taxon>Paraneoptera</taxon>
        <taxon>Hemiptera</taxon>
        <taxon>Auchenorrhyncha</taxon>
        <taxon>Fulgoroidea</taxon>
        <taxon>Delphacidae</taxon>
        <taxon>Criomorphinae</taxon>
        <taxon>Laodelphax</taxon>
    </lineage>
</organism>
<dbReference type="EMBL" id="QKKF02011155">
    <property type="protein sequence ID" value="RZF44298.1"/>
    <property type="molecule type" value="Genomic_DNA"/>
</dbReference>
<evidence type="ECO:0008006" key="3">
    <source>
        <dbReference type="Google" id="ProtNLM"/>
    </source>
</evidence>
<sequence length="191" mass="22460">MDEQIRRKLTREEYELQFFGFTHTMFNNYVRNLTIQEIKNSVTTLKDNLKRKYSEEIPEEELNFLGDRLLDLYMNSSKVPSSNIEKVIEECISVPDHVLLVEDEAYQRNQFPGVEVDELDKQIQELKCQAVKAKYMEMRLMEELAIIDLTVDLGKKKVNELKKKALVIKQKDKRNKELVDKLEATISSDLV</sequence>
<proteinExistence type="predicted"/>
<dbReference type="AlphaFoldDB" id="A0A482XG80"/>
<dbReference type="SMR" id="A0A482XG80"/>
<comment type="caution">
    <text evidence="1">The sequence shown here is derived from an EMBL/GenBank/DDBJ whole genome shotgun (WGS) entry which is preliminary data.</text>
</comment>
<reference evidence="1 2" key="1">
    <citation type="journal article" date="2017" name="Gigascience">
        <title>Genome sequence of the small brown planthopper, Laodelphax striatellus.</title>
        <authorList>
            <person name="Zhu J."/>
            <person name="Jiang F."/>
            <person name="Wang X."/>
            <person name="Yang P."/>
            <person name="Bao Y."/>
            <person name="Zhao W."/>
            <person name="Wang W."/>
            <person name="Lu H."/>
            <person name="Wang Q."/>
            <person name="Cui N."/>
            <person name="Li J."/>
            <person name="Chen X."/>
            <person name="Luo L."/>
            <person name="Yu J."/>
            <person name="Kang L."/>
            <person name="Cui F."/>
        </authorList>
    </citation>
    <scope>NUCLEOTIDE SEQUENCE [LARGE SCALE GENOMIC DNA]</scope>
    <source>
        <strain evidence="1">Lst14</strain>
    </source>
</reference>
<protein>
    <recommendedName>
        <fullName evidence="3">Protein MIS12 homolog</fullName>
    </recommendedName>
</protein>
<dbReference type="OrthoDB" id="1884855at2759"/>
<accession>A0A482XG80</accession>